<dbReference type="RefSeq" id="WP_011388249.1">
    <property type="nucleotide sequence ID" value="NC_007643.1"/>
</dbReference>
<sequence>MGGDRAFAALLAGLGLLVVALFAVALLVGPAGLAPRAALVALISGDASPAALVMREIRLPRALLALLVGGSLGLSGAALQGYLRNPLAEPGLLGVGASASLGAVVAIYSGLAAGFALALPLCALAGALIAVVLVGVLAGRAAHPLTLILAGIAVSSLATALTSLALNLSTNPFAAMEIVFWMLGSLENRSMSHVLLAGPFIALGWVLLARLGPALDALTLGEEAAATLGISLGRTRALVVLGTASAVGAATAVAGAVGFIGLVVPHLLRPLVGGRPSRLLAASTLGGAAMLLVTDLAVRLIAPERDLKLGVVTALVGAPFFLWLLARMRKDAL</sequence>
<dbReference type="PhylomeDB" id="Q2RX50"/>
<feature type="transmembrane region" description="Helical" evidence="8">
    <location>
        <begin position="61"/>
        <end position="79"/>
    </location>
</feature>
<dbReference type="Gene3D" id="1.10.3470.10">
    <property type="entry name" value="ABC transporter involved in vitamin B12 uptake, BtuC"/>
    <property type="match status" value="1"/>
</dbReference>
<evidence type="ECO:0000256" key="3">
    <source>
        <dbReference type="ARBA" id="ARBA00022448"/>
    </source>
</evidence>
<dbReference type="CDD" id="cd06550">
    <property type="entry name" value="TM_ABC_iron-siderophores_like"/>
    <property type="match status" value="1"/>
</dbReference>
<dbReference type="eggNOG" id="COG0609">
    <property type="taxonomic scope" value="Bacteria"/>
</dbReference>
<dbReference type="GO" id="GO:0033214">
    <property type="term" value="P:siderophore-iron import into cell"/>
    <property type="evidence" value="ECO:0007669"/>
    <property type="project" value="TreeGrafter"/>
</dbReference>
<keyword evidence="3" id="KW-0813">Transport</keyword>
<keyword evidence="7 8" id="KW-0472">Membrane</keyword>
<dbReference type="PANTHER" id="PTHR30472">
    <property type="entry name" value="FERRIC ENTEROBACTIN TRANSPORT SYSTEM PERMEASE PROTEIN"/>
    <property type="match status" value="1"/>
</dbReference>
<dbReference type="Pfam" id="PF01032">
    <property type="entry name" value="FecCD"/>
    <property type="match status" value="1"/>
</dbReference>
<evidence type="ECO:0000313" key="10">
    <source>
        <dbReference type="Proteomes" id="UP000001929"/>
    </source>
</evidence>
<dbReference type="PATRIC" id="fig|269796.9.peg.546"/>
<keyword evidence="4" id="KW-1003">Cell membrane</keyword>
<feature type="transmembrane region" description="Helical" evidence="8">
    <location>
        <begin position="145"/>
        <end position="170"/>
    </location>
</feature>
<evidence type="ECO:0000313" key="9">
    <source>
        <dbReference type="EMBL" id="ABC21295.1"/>
    </source>
</evidence>
<evidence type="ECO:0000256" key="4">
    <source>
        <dbReference type="ARBA" id="ARBA00022475"/>
    </source>
</evidence>
<dbReference type="GO" id="GO:0005886">
    <property type="term" value="C:plasma membrane"/>
    <property type="evidence" value="ECO:0007669"/>
    <property type="project" value="UniProtKB-SubCell"/>
</dbReference>
<accession>Q2RX50</accession>
<dbReference type="PANTHER" id="PTHR30472:SF25">
    <property type="entry name" value="ABC TRANSPORTER PERMEASE PROTEIN MJ0876-RELATED"/>
    <property type="match status" value="1"/>
</dbReference>
<dbReference type="GO" id="GO:0022857">
    <property type="term" value="F:transmembrane transporter activity"/>
    <property type="evidence" value="ECO:0007669"/>
    <property type="project" value="InterPro"/>
</dbReference>
<dbReference type="AlphaFoldDB" id="Q2RX50"/>
<dbReference type="SUPFAM" id="SSF81345">
    <property type="entry name" value="ABC transporter involved in vitamin B12 uptake, BtuC"/>
    <property type="match status" value="1"/>
</dbReference>
<feature type="transmembrane region" description="Helical" evidence="8">
    <location>
        <begin position="309"/>
        <end position="326"/>
    </location>
</feature>
<feature type="transmembrane region" description="Helical" evidence="8">
    <location>
        <begin position="280"/>
        <end position="302"/>
    </location>
</feature>
<organism evidence="9 10">
    <name type="scientific">Rhodospirillum rubrum (strain ATCC 11170 / ATH 1.1.1 / DSM 467 / LMG 4362 / NCIMB 8255 / S1)</name>
    <dbReference type="NCBI Taxonomy" id="269796"/>
    <lineage>
        <taxon>Bacteria</taxon>
        <taxon>Pseudomonadati</taxon>
        <taxon>Pseudomonadota</taxon>
        <taxon>Alphaproteobacteria</taxon>
        <taxon>Rhodospirillales</taxon>
        <taxon>Rhodospirillaceae</taxon>
        <taxon>Rhodospirillum</taxon>
    </lineage>
</organism>
<feature type="transmembrane region" description="Helical" evidence="8">
    <location>
        <begin position="238"/>
        <end position="268"/>
    </location>
</feature>
<evidence type="ECO:0000256" key="8">
    <source>
        <dbReference type="SAM" id="Phobius"/>
    </source>
</evidence>
<keyword evidence="5 8" id="KW-0812">Transmembrane</keyword>
<dbReference type="STRING" id="269796.Rru_A0490"/>
<comment type="subcellular location">
    <subcellularLocation>
        <location evidence="1">Cell membrane</location>
        <topology evidence="1">Multi-pass membrane protein</topology>
    </subcellularLocation>
</comment>
<feature type="transmembrane region" description="Helical" evidence="8">
    <location>
        <begin position="117"/>
        <end position="138"/>
    </location>
</feature>
<reference evidence="9 10" key="1">
    <citation type="journal article" date="2011" name="Stand. Genomic Sci.">
        <title>Complete genome sequence of Rhodospirillum rubrum type strain (S1).</title>
        <authorList>
            <person name="Munk A.C."/>
            <person name="Copeland A."/>
            <person name="Lucas S."/>
            <person name="Lapidus A."/>
            <person name="Del Rio T.G."/>
            <person name="Barry K."/>
            <person name="Detter J.C."/>
            <person name="Hammon N."/>
            <person name="Israni S."/>
            <person name="Pitluck S."/>
            <person name="Brettin T."/>
            <person name="Bruce D."/>
            <person name="Han C."/>
            <person name="Tapia R."/>
            <person name="Gilna P."/>
            <person name="Schmutz J."/>
            <person name="Larimer F."/>
            <person name="Land M."/>
            <person name="Kyrpides N.C."/>
            <person name="Mavromatis K."/>
            <person name="Richardson P."/>
            <person name="Rohde M."/>
            <person name="Goker M."/>
            <person name="Klenk H.P."/>
            <person name="Zhang Y."/>
            <person name="Roberts G.P."/>
            <person name="Reslewic S."/>
            <person name="Schwartz D.C."/>
        </authorList>
    </citation>
    <scope>NUCLEOTIDE SEQUENCE [LARGE SCALE GENOMIC DNA]</scope>
    <source>
        <strain evidence="10">ATCC 11170 / ATH 1.1.1 / DSM 467 / LMG 4362 / NCIMB 8255 / S1</strain>
    </source>
</reference>
<dbReference type="InterPro" id="IPR037294">
    <property type="entry name" value="ABC_BtuC-like"/>
</dbReference>
<evidence type="ECO:0000256" key="7">
    <source>
        <dbReference type="ARBA" id="ARBA00023136"/>
    </source>
</evidence>
<evidence type="ECO:0000256" key="1">
    <source>
        <dbReference type="ARBA" id="ARBA00004651"/>
    </source>
</evidence>
<dbReference type="KEGG" id="rru:Rru_A0490"/>
<keyword evidence="10" id="KW-1185">Reference proteome</keyword>
<keyword evidence="6 8" id="KW-1133">Transmembrane helix</keyword>
<dbReference type="HOGENOM" id="CLU_013016_0_3_5"/>
<feature type="transmembrane region" description="Helical" evidence="8">
    <location>
        <begin position="91"/>
        <end position="111"/>
    </location>
</feature>
<dbReference type="EnsemblBacteria" id="ABC21295">
    <property type="protein sequence ID" value="ABC21295"/>
    <property type="gene ID" value="Rru_A0490"/>
</dbReference>
<gene>
    <name evidence="9" type="ordered locus">Rru_A0490</name>
</gene>
<evidence type="ECO:0000256" key="6">
    <source>
        <dbReference type="ARBA" id="ARBA00022989"/>
    </source>
</evidence>
<dbReference type="EMBL" id="CP000230">
    <property type="protein sequence ID" value="ABC21295.1"/>
    <property type="molecule type" value="Genomic_DNA"/>
</dbReference>
<proteinExistence type="inferred from homology"/>
<feature type="transmembrane region" description="Helical" evidence="8">
    <location>
        <begin position="190"/>
        <end position="208"/>
    </location>
</feature>
<dbReference type="Proteomes" id="UP000001929">
    <property type="component" value="Chromosome"/>
</dbReference>
<name>Q2RX50_RHORT</name>
<comment type="similarity">
    <text evidence="2">Belongs to the binding-protein-dependent transport system permease family. FecCD subfamily.</text>
</comment>
<dbReference type="InterPro" id="IPR000522">
    <property type="entry name" value="ABC_transptr_permease_BtuC"/>
</dbReference>
<evidence type="ECO:0000256" key="5">
    <source>
        <dbReference type="ARBA" id="ARBA00022692"/>
    </source>
</evidence>
<evidence type="ECO:0000256" key="2">
    <source>
        <dbReference type="ARBA" id="ARBA00007935"/>
    </source>
</evidence>
<protein>
    <submittedName>
        <fullName evidence="9">Transport system permease protein</fullName>
    </submittedName>
</protein>